<reference evidence="1 2" key="1">
    <citation type="submission" date="2015-05" db="EMBL/GenBank/DDBJ databases">
        <title>Whole genome sequence and identification of bacterial endophytes from Costus igneus.</title>
        <authorList>
            <person name="Lee Y.P."/>
            <person name="Gan H.M."/>
            <person name="Eng W."/>
            <person name="Wheatley M.S."/>
            <person name="Caraballo A."/>
            <person name="Polter S."/>
            <person name="Savka M.A."/>
            <person name="Hudson A.O."/>
        </authorList>
    </citation>
    <scope>NUCLEOTIDE SEQUENCE [LARGE SCALE GENOMIC DNA]</scope>
    <source>
        <strain evidence="1 2">RIT379</strain>
    </source>
</reference>
<gene>
    <name evidence="1" type="ORF">ABW02_15145</name>
</gene>
<evidence type="ECO:0000313" key="2">
    <source>
        <dbReference type="Proteomes" id="UP000036045"/>
    </source>
</evidence>
<name>A0A0J1L9V0_NIACI</name>
<dbReference type="Proteomes" id="UP000036045">
    <property type="component" value="Unassembled WGS sequence"/>
</dbReference>
<proteinExistence type="predicted"/>
<comment type="caution">
    <text evidence="1">The sequence shown here is derived from an EMBL/GenBank/DDBJ whole genome shotgun (WGS) entry which is preliminary data.</text>
</comment>
<protein>
    <submittedName>
        <fullName evidence="1">Uncharacterized protein</fullName>
    </submittedName>
</protein>
<accession>A0A0J1L9V0</accession>
<dbReference type="RefSeq" id="WP_047943130.1">
    <property type="nucleotide sequence ID" value="NZ_LDPH01000014.1"/>
</dbReference>
<dbReference type="PATRIC" id="fig|1397.4.peg.1209"/>
<sequence length="121" mass="14258">MEKVELPLDVYNAFENLNRVWNKLGTKEEINLMFMQILFIATDGIPDSMILKKYAIKNPTKYLQSLVNGYTLENYSKVVVQVSHKLDDWMNRTYQGSKEQDRFNFAQELTGFIKEELLNQK</sequence>
<evidence type="ECO:0000313" key="1">
    <source>
        <dbReference type="EMBL" id="KLV25705.1"/>
    </source>
</evidence>
<keyword evidence="2" id="KW-1185">Reference proteome</keyword>
<dbReference type="AlphaFoldDB" id="A0A0J1L9V0"/>
<dbReference type="OrthoDB" id="2707038at2"/>
<organism evidence="1 2">
    <name type="scientific">Niallia circulans</name>
    <name type="common">Bacillus circulans</name>
    <dbReference type="NCBI Taxonomy" id="1397"/>
    <lineage>
        <taxon>Bacteria</taxon>
        <taxon>Bacillati</taxon>
        <taxon>Bacillota</taxon>
        <taxon>Bacilli</taxon>
        <taxon>Bacillales</taxon>
        <taxon>Bacillaceae</taxon>
        <taxon>Niallia</taxon>
    </lineage>
</organism>
<dbReference type="EMBL" id="LDPH01000014">
    <property type="protein sequence ID" value="KLV25705.1"/>
    <property type="molecule type" value="Genomic_DNA"/>
</dbReference>